<dbReference type="Gene3D" id="3.40.190.10">
    <property type="entry name" value="Periplasmic binding protein-like II"/>
    <property type="match status" value="2"/>
</dbReference>
<keyword evidence="6" id="KW-0564">Palmitate</keyword>
<evidence type="ECO:0000256" key="1">
    <source>
        <dbReference type="ARBA" id="ARBA00008520"/>
    </source>
</evidence>
<dbReference type="Pfam" id="PF01547">
    <property type="entry name" value="SBP_bac_1"/>
    <property type="match status" value="1"/>
</dbReference>
<evidence type="ECO:0000256" key="7">
    <source>
        <dbReference type="ARBA" id="ARBA00023288"/>
    </source>
</evidence>
<evidence type="ECO:0000256" key="4">
    <source>
        <dbReference type="ARBA" id="ARBA00022729"/>
    </source>
</evidence>
<dbReference type="PANTHER" id="PTHR43649:SF33">
    <property type="entry name" value="POLYGALACTURONAN_RHAMNOGALACTURONAN-BINDING PROTEIN YTCQ"/>
    <property type="match status" value="1"/>
</dbReference>
<comment type="caution">
    <text evidence="9">The sequence shown here is derived from an EMBL/GenBank/DDBJ whole genome shotgun (WGS) entry which is preliminary data.</text>
</comment>
<keyword evidence="2" id="KW-0813">Transport</keyword>
<sequence length="413" mass="44779">MKIKTVLKGVTFLACASLLTACGASNSNSNSDKVQLEFFSQKGEMKATLDEIVADFEKENPDIDVTLTSVPDAGTVLKTRMANNEAPDIIHIYPQNADFKGWAADGRFLELDDEAGLSNLSDGAADTYAVEGKIYSLPLNANAYAIFYNKDKFEELGLEVPITLAELENVIKVAKEKGEAPFALSLADNWSLNGYGQLAWATTAGGFDATQNILRFSDKGAIKADDTTKQVANVLSLLTDNGQKGASGAKYADAVAAFASGDGLMLPQGIWALPVIREQKPDFEVGTFALPGKEAGQELTIGAADLALSISADSKHPEEAKKFLAYLSSAEVMQKYYDVDGSPTAVKGVETEGKFPETEGVTQYAFTDKHLVWLHSEWDSEEEFWNIVVKQVKNPDAETFAKDLNTFFDTMKK</sequence>
<dbReference type="InterPro" id="IPR050490">
    <property type="entry name" value="Bact_solute-bd_prot1"/>
</dbReference>
<dbReference type="InterPro" id="IPR006061">
    <property type="entry name" value="SBP_1_CS"/>
</dbReference>
<proteinExistence type="inferred from homology"/>
<protein>
    <submittedName>
        <fullName evidence="9">Extracellular solute-binding protein</fullName>
    </submittedName>
</protein>
<dbReference type="InterPro" id="IPR006059">
    <property type="entry name" value="SBP"/>
</dbReference>
<evidence type="ECO:0000256" key="5">
    <source>
        <dbReference type="ARBA" id="ARBA00023136"/>
    </source>
</evidence>
<gene>
    <name evidence="9" type="ORF">ACFORF_08145</name>
</gene>
<feature type="signal peptide" evidence="8">
    <location>
        <begin position="1"/>
        <end position="23"/>
    </location>
</feature>
<dbReference type="Proteomes" id="UP001595807">
    <property type="component" value="Unassembled WGS sequence"/>
</dbReference>
<dbReference type="PROSITE" id="PS01037">
    <property type="entry name" value="SBP_BACTERIAL_1"/>
    <property type="match status" value="1"/>
</dbReference>
<accession>A0ABV8CX09</accession>
<evidence type="ECO:0000313" key="10">
    <source>
        <dbReference type="Proteomes" id="UP001595807"/>
    </source>
</evidence>
<evidence type="ECO:0000313" key="9">
    <source>
        <dbReference type="EMBL" id="MFC3928530.1"/>
    </source>
</evidence>
<keyword evidence="4 8" id="KW-0732">Signal</keyword>
<dbReference type="PANTHER" id="PTHR43649">
    <property type="entry name" value="ARABINOSE-BINDING PROTEIN-RELATED"/>
    <property type="match status" value="1"/>
</dbReference>
<evidence type="ECO:0000256" key="2">
    <source>
        <dbReference type="ARBA" id="ARBA00022448"/>
    </source>
</evidence>
<evidence type="ECO:0000256" key="3">
    <source>
        <dbReference type="ARBA" id="ARBA00022475"/>
    </source>
</evidence>
<dbReference type="SUPFAM" id="SSF53850">
    <property type="entry name" value="Periplasmic binding protein-like II"/>
    <property type="match status" value="1"/>
</dbReference>
<organism evidence="9 10">
    <name type="scientific">Streptococcus caprae</name>
    <dbReference type="NCBI Taxonomy" id="1640501"/>
    <lineage>
        <taxon>Bacteria</taxon>
        <taxon>Bacillati</taxon>
        <taxon>Bacillota</taxon>
        <taxon>Bacilli</taxon>
        <taxon>Lactobacillales</taxon>
        <taxon>Streptococcaceae</taxon>
        <taxon>Streptococcus</taxon>
    </lineage>
</organism>
<comment type="similarity">
    <text evidence="1">Belongs to the bacterial solute-binding protein 1 family.</text>
</comment>
<keyword evidence="5" id="KW-0472">Membrane</keyword>
<keyword evidence="10" id="KW-1185">Reference proteome</keyword>
<keyword evidence="7" id="KW-0449">Lipoprotein</keyword>
<name>A0ABV8CX09_9STRE</name>
<dbReference type="EMBL" id="JBHRZV010000050">
    <property type="protein sequence ID" value="MFC3928530.1"/>
    <property type="molecule type" value="Genomic_DNA"/>
</dbReference>
<dbReference type="PROSITE" id="PS51257">
    <property type="entry name" value="PROKAR_LIPOPROTEIN"/>
    <property type="match status" value="1"/>
</dbReference>
<keyword evidence="3" id="KW-1003">Cell membrane</keyword>
<feature type="chain" id="PRO_5046516658" evidence="8">
    <location>
        <begin position="24"/>
        <end position="413"/>
    </location>
</feature>
<evidence type="ECO:0000256" key="8">
    <source>
        <dbReference type="SAM" id="SignalP"/>
    </source>
</evidence>
<dbReference type="RefSeq" id="WP_380427173.1">
    <property type="nucleotide sequence ID" value="NZ_JBHRZV010000050.1"/>
</dbReference>
<reference evidence="10" key="1">
    <citation type="journal article" date="2019" name="Int. J. Syst. Evol. Microbiol.">
        <title>The Global Catalogue of Microorganisms (GCM) 10K type strain sequencing project: providing services to taxonomists for standard genome sequencing and annotation.</title>
        <authorList>
            <consortium name="The Broad Institute Genomics Platform"/>
            <consortium name="The Broad Institute Genome Sequencing Center for Infectious Disease"/>
            <person name="Wu L."/>
            <person name="Ma J."/>
        </authorList>
    </citation>
    <scope>NUCLEOTIDE SEQUENCE [LARGE SCALE GENOMIC DNA]</scope>
    <source>
        <strain evidence="10">CCUG 67170</strain>
    </source>
</reference>
<evidence type="ECO:0000256" key="6">
    <source>
        <dbReference type="ARBA" id="ARBA00023139"/>
    </source>
</evidence>